<keyword evidence="4" id="KW-1185">Reference proteome</keyword>
<proteinExistence type="predicted"/>
<evidence type="ECO:0000259" key="2">
    <source>
        <dbReference type="Pfam" id="PF03703"/>
    </source>
</evidence>
<name>A0A926IDI2_9FIRM</name>
<keyword evidence="1" id="KW-0812">Transmembrane</keyword>
<keyword evidence="1" id="KW-0472">Membrane</keyword>
<dbReference type="Pfam" id="PF03703">
    <property type="entry name" value="bPH_2"/>
    <property type="match status" value="1"/>
</dbReference>
<protein>
    <submittedName>
        <fullName evidence="3">PH domain-containing protein</fullName>
    </submittedName>
</protein>
<evidence type="ECO:0000313" key="4">
    <source>
        <dbReference type="Proteomes" id="UP000623678"/>
    </source>
</evidence>
<dbReference type="PANTHER" id="PTHR34473:SF3">
    <property type="entry name" value="TRANSMEMBRANE PROTEIN-RELATED"/>
    <property type="match status" value="1"/>
</dbReference>
<evidence type="ECO:0000313" key="3">
    <source>
        <dbReference type="EMBL" id="MBC8586332.1"/>
    </source>
</evidence>
<feature type="domain" description="YdbS-like PH" evidence="2">
    <location>
        <begin position="64"/>
        <end position="140"/>
    </location>
</feature>
<dbReference type="PANTHER" id="PTHR34473">
    <property type="entry name" value="UPF0699 TRANSMEMBRANE PROTEIN YDBS"/>
    <property type="match status" value="1"/>
</dbReference>
<accession>A0A926IDI2</accession>
<organism evidence="3 4">
    <name type="scientific">Youxingia wuxianensis</name>
    <dbReference type="NCBI Taxonomy" id="2763678"/>
    <lineage>
        <taxon>Bacteria</taxon>
        <taxon>Bacillati</taxon>
        <taxon>Bacillota</taxon>
        <taxon>Clostridia</taxon>
        <taxon>Eubacteriales</taxon>
        <taxon>Oscillospiraceae</taxon>
        <taxon>Youxingia</taxon>
    </lineage>
</organism>
<keyword evidence="1" id="KW-1133">Transmembrane helix</keyword>
<reference evidence="3" key="1">
    <citation type="submission" date="2020-08" db="EMBL/GenBank/DDBJ databases">
        <title>Genome public.</title>
        <authorList>
            <person name="Liu C."/>
            <person name="Sun Q."/>
        </authorList>
    </citation>
    <scope>NUCLEOTIDE SEQUENCE</scope>
    <source>
        <strain evidence="3">NSJ-64</strain>
    </source>
</reference>
<evidence type="ECO:0000256" key="1">
    <source>
        <dbReference type="SAM" id="Phobius"/>
    </source>
</evidence>
<feature type="transmembrane region" description="Helical" evidence="1">
    <location>
        <begin position="12"/>
        <end position="33"/>
    </location>
</feature>
<dbReference type="InterPro" id="IPR005182">
    <property type="entry name" value="YdbS-like_PH"/>
</dbReference>
<dbReference type="EMBL" id="JACRTD010000009">
    <property type="protein sequence ID" value="MBC8586332.1"/>
    <property type="molecule type" value="Genomic_DNA"/>
</dbReference>
<dbReference type="Proteomes" id="UP000623678">
    <property type="component" value="Unassembled WGS sequence"/>
</dbReference>
<comment type="caution">
    <text evidence="3">The sequence shown here is derived from an EMBL/GenBank/DDBJ whole genome shotgun (WGS) entry which is preliminary data.</text>
</comment>
<dbReference type="RefSeq" id="WP_262396052.1">
    <property type="nucleotide sequence ID" value="NZ_JACRTD010000009.1"/>
</dbReference>
<dbReference type="AlphaFoldDB" id="A0A926IDI2"/>
<feature type="transmembrane region" description="Helical" evidence="1">
    <location>
        <begin position="39"/>
        <end position="59"/>
    </location>
</feature>
<gene>
    <name evidence="3" type="ORF">H8705_12155</name>
</gene>
<sequence>MTLKKPNHKILSIWRIRLLGMSVIPSFFTAYFSAWAFHWVWKVWTVLWVGGFLYLYIFYYPIKYKKLSYTFNSRCFILNCGVIYTRVKALPLQNIQYAAVISTPLERLFGLRSLAVMCAGASVYVPGLDAQDALQLQDILTPGKFSGGDPL</sequence>